<dbReference type="Pfam" id="PF18952">
    <property type="entry name" value="DUF5696"/>
    <property type="match status" value="1"/>
</dbReference>
<comment type="caution">
    <text evidence="1">The sequence shown here is derived from an EMBL/GenBank/DDBJ whole genome shotgun (WGS) entry which is preliminary data.</text>
</comment>
<sequence>MSSKMKISLGILSAGLVACSLIVIYSQDQSVSMAEAQSQVKSVLPDKSGKGNPVTAASAEVRAAGGTVAVSSNTTEEQRALQAMELVAQNEILMLYVKRETAEVAVKDKRDGYIWFSNPVDREKDPKASPLYKAELSSQLLVTYYNEKGQLNTLNSYDDSVKKKQFKISSVDKGIKIVYQLGNIPKDYGNIPKVIGKQRFEERILGKLTDKDTREDVAFKFRLDEQKQVYEVRKLQDFVAEELSKKLEAIGYTNEEAAKDNKDNGAGSSAQEEGPRFTVPLEYTLDGEHLVVKTAGKELQYTNAYPIAMLQLLKYFGAADDKKDGYMLVPDGSGALIHLNNNKKNAEAYNLPVYGSDGTYDVKEKIQTNEITRLPVFGIKQNDHAMLGMIEGGDAMANITADISGRNDSYNTVGGKFRVMDMDFYTLTSGTKKSSVPMFGQKPFQGDYQIRYDFLSGPSSNYTAMAGKYREYLVNKYALKKLEPAKASPFLLEVEGAFQKQASFVGIPYQSTEALTTFDETQSMLTALKEKGVKDIGLRYVGWFNDGIRHTSPSNVEVVGELGGKKGFRKLIDYMSKENIDLFPDVAFLEKYKGASDAASFLDRQKAKIYKYDPVMYVKDTSKFSHYLLSPSVLAKTVDGFVSDYAKLGLTGLSLRDLGNEVNSDFSPDHPINRQDALNIAVGGTDKLKQQANKLMVNGGNAYSLPYANIIVNAPTKSSRLNLTDEDVPFYQIALHGFYDLAGEPFNMQSVTDSRVSLLKALETGSNIYYQWYYSDSSAVKDSDYNELYALHYGDWLDQAADFYKEAGTVLNDVRPYVITDHRKLAEGVVQTTFENGKKIIINYNSAAVQVNDKQLEAMSYWVGGE</sequence>
<dbReference type="EMBL" id="WHOA01000004">
    <property type="protein sequence ID" value="NOU69857.1"/>
    <property type="molecule type" value="Genomic_DNA"/>
</dbReference>
<dbReference type="RefSeq" id="WP_171639824.1">
    <property type="nucleotide sequence ID" value="NZ_WHOA01000004.1"/>
</dbReference>
<protein>
    <recommendedName>
        <fullName evidence="3">DUF4015 domain-containing protein</fullName>
    </recommendedName>
</protein>
<evidence type="ECO:0000313" key="1">
    <source>
        <dbReference type="EMBL" id="NOU69857.1"/>
    </source>
</evidence>
<reference evidence="1 2" key="1">
    <citation type="submission" date="2019-10" db="EMBL/GenBank/DDBJ databases">
        <title>Description of Paenibacillus terrestris sp. nov.</title>
        <authorList>
            <person name="Carlier A."/>
            <person name="Qi S."/>
        </authorList>
    </citation>
    <scope>NUCLEOTIDE SEQUENCE [LARGE SCALE GENOMIC DNA]</scope>
    <source>
        <strain evidence="1 2">LMG 31458</strain>
    </source>
</reference>
<name>A0ABX1XN36_9BACL</name>
<organism evidence="1 2">
    <name type="scientific">Paenibacillus phytorum</name>
    <dbReference type="NCBI Taxonomy" id="2654977"/>
    <lineage>
        <taxon>Bacteria</taxon>
        <taxon>Bacillati</taxon>
        <taxon>Bacillota</taxon>
        <taxon>Bacilli</taxon>
        <taxon>Bacillales</taxon>
        <taxon>Paenibacillaceae</taxon>
        <taxon>Paenibacillus</taxon>
    </lineage>
</organism>
<accession>A0ABX1XN36</accession>
<dbReference type="PROSITE" id="PS51257">
    <property type="entry name" value="PROKAR_LIPOPROTEIN"/>
    <property type="match status" value="1"/>
</dbReference>
<dbReference type="InterPro" id="IPR043751">
    <property type="entry name" value="DUF5696"/>
</dbReference>
<keyword evidence="2" id="KW-1185">Reference proteome</keyword>
<evidence type="ECO:0000313" key="2">
    <source>
        <dbReference type="Proteomes" id="UP000616779"/>
    </source>
</evidence>
<gene>
    <name evidence="1" type="ORF">GC098_00115</name>
</gene>
<proteinExistence type="predicted"/>
<dbReference type="Proteomes" id="UP000616779">
    <property type="component" value="Unassembled WGS sequence"/>
</dbReference>
<evidence type="ECO:0008006" key="3">
    <source>
        <dbReference type="Google" id="ProtNLM"/>
    </source>
</evidence>